<reference evidence="4" key="1">
    <citation type="submission" date="2015-05" db="EMBL/GenBank/DDBJ databases">
        <authorList>
            <person name="Wang D.B."/>
            <person name="Wang M."/>
        </authorList>
    </citation>
    <scope>NUCLEOTIDE SEQUENCE</scope>
    <source>
        <strain evidence="4">36-1</strain>
    </source>
</reference>
<evidence type="ECO:0000256" key="1">
    <source>
        <dbReference type="SAM" id="MobiDB-lite"/>
    </source>
</evidence>
<accession>A0A2U3EQQ6</accession>
<gene>
    <name evidence="4" type="ORF">PCL_04023</name>
    <name evidence="3" type="ORF">Purlil1_3439</name>
</gene>
<evidence type="ECO:0000313" key="3">
    <source>
        <dbReference type="EMBL" id="KAK4092186.1"/>
    </source>
</evidence>
<evidence type="ECO:0000313" key="6">
    <source>
        <dbReference type="Proteomes" id="UP001287286"/>
    </source>
</evidence>
<organism evidence="4 5">
    <name type="scientific">Purpureocillium lilacinum</name>
    <name type="common">Paecilomyces lilacinus</name>
    <dbReference type="NCBI Taxonomy" id="33203"/>
    <lineage>
        <taxon>Eukaryota</taxon>
        <taxon>Fungi</taxon>
        <taxon>Dikarya</taxon>
        <taxon>Ascomycota</taxon>
        <taxon>Pezizomycotina</taxon>
        <taxon>Sordariomycetes</taxon>
        <taxon>Hypocreomycetidae</taxon>
        <taxon>Hypocreales</taxon>
        <taxon>Ophiocordycipitaceae</taxon>
        <taxon>Purpureocillium</taxon>
    </lineage>
</organism>
<feature type="compositionally biased region" description="Basic and acidic residues" evidence="1">
    <location>
        <begin position="10"/>
        <end position="22"/>
    </location>
</feature>
<keyword evidence="6" id="KW-1185">Reference proteome</keyword>
<feature type="compositionally biased region" description="Basic and acidic residues" evidence="1">
    <location>
        <begin position="171"/>
        <end position="183"/>
    </location>
</feature>
<keyword evidence="2" id="KW-0812">Transmembrane</keyword>
<feature type="compositionally biased region" description="Basic and acidic residues" evidence="1">
    <location>
        <begin position="129"/>
        <end position="139"/>
    </location>
</feature>
<evidence type="ECO:0000313" key="4">
    <source>
        <dbReference type="EMBL" id="PWI76829.1"/>
    </source>
</evidence>
<evidence type="ECO:0000256" key="2">
    <source>
        <dbReference type="SAM" id="Phobius"/>
    </source>
</evidence>
<reference evidence="3" key="3">
    <citation type="submission" date="2023-11" db="EMBL/GenBank/DDBJ databases">
        <authorList>
            <person name="Beijen E."/>
            <person name="Ohm R.A."/>
        </authorList>
    </citation>
    <scope>NUCLEOTIDE SEQUENCE</scope>
    <source>
        <strain evidence="3">CBS 150709</strain>
    </source>
</reference>
<sequence length="329" mass="37110">MTTRGNGVGRDSDSGGHADRRNYTSSDDLPLWRRQIEAQDLVFSQLHGLCSVCKPVRLRLWRRGPWQGMFALSGIFLIASSALRIGFALTGRVHRVPVRAIQAQGVRVTTAMSRRHEYFYNDPYDHHDPHDALDYERRRPSSRSRHRGDRFSRALEQGYVHEARDIAKSVLLERRPERGTHREHYGRRGRNSTARGEERRFTYNQDPEARPRRSRSVDVREGLDDYHHREHLHHPELRRRYSSTGRPGGNPFAEAATAAAAAGLFEAVRARHNPNRSTRAVTAAVGAAAVDALVSKGEDRKQGRHIVESAIGGLAIDRIANGSSKRVSG</sequence>
<protein>
    <submittedName>
        <fullName evidence="4">Uncharacterized protein</fullName>
    </submittedName>
</protein>
<feature type="region of interest" description="Disordered" evidence="1">
    <location>
        <begin position="129"/>
        <end position="152"/>
    </location>
</feature>
<feature type="region of interest" description="Disordered" evidence="1">
    <location>
        <begin position="171"/>
        <end position="233"/>
    </location>
</feature>
<name>A0A2U3EQQ6_PURLI</name>
<reference evidence="4 5" key="2">
    <citation type="journal article" date="2016" name="Front. Microbiol.">
        <title>Genome and transcriptome sequences reveal the specific parasitism of the nematophagous Purpureocillium lilacinum 36-1.</title>
        <authorList>
            <person name="Xie J."/>
            <person name="Li S."/>
            <person name="Mo C."/>
            <person name="Xiao X."/>
            <person name="Peng D."/>
            <person name="Wang G."/>
            <person name="Xiao Y."/>
        </authorList>
    </citation>
    <scope>NUCLEOTIDE SEQUENCE [LARGE SCALE GENOMIC DNA]</scope>
    <source>
        <strain evidence="4 5">36-1</strain>
    </source>
</reference>
<dbReference type="EMBL" id="JAWRVI010000009">
    <property type="protein sequence ID" value="KAK4092186.1"/>
    <property type="molecule type" value="Genomic_DNA"/>
</dbReference>
<feature type="compositionally biased region" description="Basic and acidic residues" evidence="1">
    <location>
        <begin position="195"/>
        <end position="233"/>
    </location>
</feature>
<reference evidence="3 6" key="4">
    <citation type="journal article" date="2024" name="Microbiol. Resour. Announc.">
        <title>Genome annotations for the ascomycete fungi Trichoderma harzianum, Trichoderma aggressivum, and Purpureocillium lilacinum.</title>
        <authorList>
            <person name="Beijen E.P.W."/>
            <person name="Ohm R.A."/>
        </authorList>
    </citation>
    <scope>NUCLEOTIDE SEQUENCE [LARGE SCALE GENOMIC DNA]</scope>
    <source>
        <strain evidence="3 6">CBS 150709</strain>
    </source>
</reference>
<dbReference type="Proteomes" id="UP000245956">
    <property type="component" value="Unassembled WGS sequence"/>
</dbReference>
<evidence type="ECO:0000313" key="5">
    <source>
        <dbReference type="Proteomes" id="UP000245956"/>
    </source>
</evidence>
<dbReference type="EMBL" id="LCWV01000001">
    <property type="protein sequence ID" value="PWI76829.1"/>
    <property type="molecule type" value="Genomic_DNA"/>
</dbReference>
<feature type="region of interest" description="Disordered" evidence="1">
    <location>
        <begin position="1"/>
        <end position="22"/>
    </location>
</feature>
<keyword evidence="2" id="KW-1133">Transmembrane helix</keyword>
<proteinExistence type="predicted"/>
<dbReference type="AlphaFoldDB" id="A0A2U3EQQ6"/>
<comment type="caution">
    <text evidence="4">The sequence shown here is derived from an EMBL/GenBank/DDBJ whole genome shotgun (WGS) entry which is preliminary data.</text>
</comment>
<feature type="transmembrane region" description="Helical" evidence="2">
    <location>
        <begin position="69"/>
        <end position="89"/>
    </location>
</feature>
<dbReference type="Proteomes" id="UP001287286">
    <property type="component" value="Unassembled WGS sequence"/>
</dbReference>
<keyword evidence="2" id="KW-0472">Membrane</keyword>